<evidence type="ECO:0000256" key="1">
    <source>
        <dbReference type="SAM" id="MobiDB-lite"/>
    </source>
</evidence>
<dbReference type="KEGG" id="dci:108252066"/>
<sequence length="278" mass="31409">MDHLQSSPDDLRQLLTTTENLYTTETDVRQLRTTTITYDNLIPIGESSPDDLRQLLTTTENPVSTTPENDLRQFTTTVQSIEKDVESSTESSPNELRQLITFTTERSENSLEDLQAPTTSRQTTTTITESERSLTANPSTDNNEDLPLSTTDDSITWFTSDIDEFDDSFPRQPLPTLALVRSGNPTELSTNMDTTLSVKNETRENFATRPYVPTTPQLFTTSTENVKSIEDNEIIPHEIITENAEEKIQLLQKNKGFNKIGNSDVIEDNNREITLNRN</sequence>
<feature type="compositionally biased region" description="Low complexity" evidence="1">
    <location>
        <begin position="118"/>
        <end position="128"/>
    </location>
</feature>
<name>A0A1S4E8S4_DIACI</name>
<dbReference type="RefSeq" id="XP_017298459.1">
    <property type="nucleotide sequence ID" value="XM_017442970.1"/>
</dbReference>
<accession>A0A1S4E8S4</accession>
<dbReference type="GeneID" id="108252066"/>
<evidence type="ECO:0000313" key="3">
    <source>
        <dbReference type="RefSeq" id="XP_017298459.1"/>
    </source>
</evidence>
<keyword evidence="2" id="KW-1185">Reference proteome</keyword>
<evidence type="ECO:0000313" key="2">
    <source>
        <dbReference type="Proteomes" id="UP000079169"/>
    </source>
</evidence>
<dbReference type="PaxDb" id="121845-A0A1S4E8S4"/>
<dbReference type="Proteomes" id="UP000079169">
    <property type="component" value="Unplaced"/>
</dbReference>
<protein>
    <submittedName>
        <fullName evidence="3">Uncharacterized protein LOC108252066</fullName>
    </submittedName>
</protein>
<reference evidence="3" key="1">
    <citation type="submission" date="2025-08" db="UniProtKB">
        <authorList>
            <consortium name="RefSeq"/>
        </authorList>
    </citation>
    <scope>IDENTIFICATION</scope>
</reference>
<gene>
    <name evidence="3" type="primary">LOC108252066</name>
</gene>
<dbReference type="AlphaFoldDB" id="A0A1S4E8S4"/>
<feature type="region of interest" description="Disordered" evidence="1">
    <location>
        <begin position="103"/>
        <end position="148"/>
    </location>
</feature>
<organism evidence="2 3">
    <name type="scientific">Diaphorina citri</name>
    <name type="common">Asian citrus psyllid</name>
    <dbReference type="NCBI Taxonomy" id="121845"/>
    <lineage>
        <taxon>Eukaryota</taxon>
        <taxon>Metazoa</taxon>
        <taxon>Ecdysozoa</taxon>
        <taxon>Arthropoda</taxon>
        <taxon>Hexapoda</taxon>
        <taxon>Insecta</taxon>
        <taxon>Pterygota</taxon>
        <taxon>Neoptera</taxon>
        <taxon>Paraneoptera</taxon>
        <taxon>Hemiptera</taxon>
        <taxon>Sternorrhyncha</taxon>
        <taxon>Psylloidea</taxon>
        <taxon>Psyllidae</taxon>
        <taxon>Diaphorininae</taxon>
        <taxon>Diaphorina</taxon>
    </lineage>
</organism>
<proteinExistence type="predicted"/>